<keyword evidence="2" id="KW-1133">Transmembrane helix</keyword>
<keyword evidence="1" id="KW-0175">Coiled coil</keyword>
<proteinExistence type="predicted"/>
<feature type="transmembrane region" description="Helical" evidence="2">
    <location>
        <begin position="6"/>
        <end position="26"/>
    </location>
</feature>
<gene>
    <name evidence="3" type="ORF">C8E87_6870</name>
</gene>
<protein>
    <submittedName>
        <fullName evidence="3">Uncharacterized protein</fullName>
    </submittedName>
</protein>
<dbReference type="Proteomes" id="UP000294901">
    <property type="component" value="Unassembled WGS sequence"/>
</dbReference>
<evidence type="ECO:0000313" key="3">
    <source>
        <dbReference type="EMBL" id="TDO31446.1"/>
    </source>
</evidence>
<organism evidence="3 4">
    <name type="scientific">Paractinoplanes brasiliensis</name>
    <dbReference type="NCBI Taxonomy" id="52695"/>
    <lineage>
        <taxon>Bacteria</taxon>
        <taxon>Bacillati</taxon>
        <taxon>Actinomycetota</taxon>
        <taxon>Actinomycetes</taxon>
        <taxon>Micromonosporales</taxon>
        <taxon>Micromonosporaceae</taxon>
        <taxon>Paractinoplanes</taxon>
    </lineage>
</organism>
<sequence>MSPVPATISAIAATVAALLAAVNIYLTRRNENVKWAREVLVETFTQFLSASFEAKNAVKAAARLALDDPASSEIGRLRDEAARAEAEMRELQTRMRLLTTSTVIESAQALRLGVKDYVASLDVPEGITAHNDKAMRVDLWLRRDAFTSAVKKTLSL</sequence>
<reference evidence="3 4" key="1">
    <citation type="submission" date="2019-03" db="EMBL/GenBank/DDBJ databases">
        <title>Sequencing the genomes of 1000 actinobacteria strains.</title>
        <authorList>
            <person name="Klenk H.-P."/>
        </authorList>
    </citation>
    <scope>NUCLEOTIDE SEQUENCE [LARGE SCALE GENOMIC DNA]</scope>
    <source>
        <strain evidence="3 4">DSM 43805</strain>
    </source>
</reference>
<evidence type="ECO:0000256" key="2">
    <source>
        <dbReference type="SAM" id="Phobius"/>
    </source>
</evidence>
<evidence type="ECO:0000313" key="4">
    <source>
        <dbReference type="Proteomes" id="UP000294901"/>
    </source>
</evidence>
<feature type="coiled-coil region" evidence="1">
    <location>
        <begin position="74"/>
        <end position="101"/>
    </location>
</feature>
<evidence type="ECO:0000256" key="1">
    <source>
        <dbReference type="SAM" id="Coils"/>
    </source>
</evidence>
<dbReference type="AlphaFoldDB" id="A0A4R6JAG8"/>
<comment type="caution">
    <text evidence="3">The sequence shown here is derived from an EMBL/GenBank/DDBJ whole genome shotgun (WGS) entry which is preliminary data.</text>
</comment>
<name>A0A4R6JAG8_9ACTN</name>
<keyword evidence="2" id="KW-0472">Membrane</keyword>
<keyword evidence="4" id="KW-1185">Reference proteome</keyword>
<dbReference type="EMBL" id="SNWR01000002">
    <property type="protein sequence ID" value="TDO31446.1"/>
    <property type="molecule type" value="Genomic_DNA"/>
</dbReference>
<accession>A0A4R6JAG8</accession>
<keyword evidence="2" id="KW-0812">Transmembrane</keyword>